<proteinExistence type="predicted"/>
<dbReference type="EMBL" id="MPIN01000002">
    <property type="protein sequence ID" value="OJH41114.1"/>
    <property type="molecule type" value="Genomic_DNA"/>
</dbReference>
<sequence length="198" mass="21383">MSLYALVLGGWMGLGWWVGALPPGASAEAARGEGPAAPEVLARCHSDMERVLGDAARFGSVQRRAQALLAGLSTACEEVLPARLREGAGEAASARRAERSRRLLEAARGFVPEACLSSEPARAREVEARCPPPEDTLFVRPLPDSLDTGSYAFALAVRARLRERGAYDARAQRWVAEFLLRSALDGEAEAHRGTRRFD</sequence>
<evidence type="ECO:0000313" key="1">
    <source>
        <dbReference type="EMBL" id="OJH41114.1"/>
    </source>
</evidence>
<name>A0A1L9BFR5_9BACT</name>
<reference evidence="2" key="1">
    <citation type="submission" date="2016-11" db="EMBL/GenBank/DDBJ databases">
        <authorList>
            <person name="Shukria A."/>
            <person name="Stevens D.C."/>
        </authorList>
    </citation>
    <scope>NUCLEOTIDE SEQUENCE [LARGE SCALE GENOMIC DNA]</scope>
    <source>
        <strain evidence="2">Cbfe23</strain>
    </source>
</reference>
<dbReference type="OrthoDB" id="9929398at2"/>
<keyword evidence="2" id="KW-1185">Reference proteome</keyword>
<comment type="caution">
    <text evidence="1">The sequence shown here is derived from an EMBL/GenBank/DDBJ whole genome shotgun (WGS) entry which is preliminary data.</text>
</comment>
<reference evidence="1 2" key="2">
    <citation type="submission" date="2016-12" db="EMBL/GenBank/DDBJ databases">
        <title>Draft Genome Sequence of Cystobacter ferrugineus Strain Cbfe23.</title>
        <authorList>
            <person name="Akbar S."/>
            <person name="Dowd S.E."/>
            <person name="Stevens D.C."/>
        </authorList>
    </citation>
    <scope>NUCLEOTIDE SEQUENCE [LARGE SCALE GENOMIC DNA]</scope>
    <source>
        <strain evidence="1 2">Cbfe23</strain>
    </source>
</reference>
<dbReference type="AlphaFoldDB" id="A0A1L9BFR5"/>
<evidence type="ECO:0000313" key="2">
    <source>
        <dbReference type="Proteomes" id="UP000182229"/>
    </source>
</evidence>
<dbReference type="RefSeq" id="WP_071897549.1">
    <property type="nucleotide sequence ID" value="NZ_MPIN01000002.1"/>
</dbReference>
<gene>
    <name evidence="1" type="ORF">BON30_09470</name>
</gene>
<organism evidence="1 2">
    <name type="scientific">Cystobacter ferrugineus</name>
    <dbReference type="NCBI Taxonomy" id="83449"/>
    <lineage>
        <taxon>Bacteria</taxon>
        <taxon>Pseudomonadati</taxon>
        <taxon>Myxococcota</taxon>
        <taxon>Myxococcia</taxon>
        <taxon>Myxococcales</taxon>
        <taxon>Cystobacterineae</taxon>
        <taxon>Archangiaceae</taxon>
        <taxon>Cystobacter</taxon>
    </lineage>
</organism>
<protein>
    <submittedName>
        <fullName evidence="1">Uncharacterized protein</fullName>
    </submittedName>
</protein>
<accession>A0A1L9BFR5</accession>
<dbReference type="Proteomes" id="UP000182229">
    <property type="component" value="Unassembled WGS sequence"/>
</dbReference>